<gene>
    <name evidence="2" type="ORF">AUC71_11075</name>
</gene>
<dbReference type="RefSeq" id="WP_069623624.1">
    <property type="nucleotide sequence ID" value="NZ_LPWD01000154.1"/>
</dbReference>
<protein>
    <submittedName>
        <fullName evidence="2">Uncharacterized protein</fullName>
    </submittedName>
</protein>
<accession>A0A1E3WBS6</accession>
<dbReference type="Proteomes" id="UP000095042">
    <property type="component" value="Unassembled WGS sequence"/>
</dbReference>
<name>A0A1E3WBS6_9HYPH</name>
<sequence length="148" mass="16942">MIAAVISVFSFLARTEPVGALEATRFGSIGPKPFDDAIDRVTLRHGLVSSQTDLAAWDSVDSRPDGKVVTTTKLRLNLPDGRVYAKVYGRPAGTLRRPPHRNLFREAPGRWLQQLNRFRHHRREPTPHSEIPIRRRHAPRQGAWRRRQ</sequence>
<organism evidence="2 3">
    <name type="scientific">Methyloceanibacter marginalis</name>
    <dbReference type="NCBI Taxonomy" id="1774971"/>
    <lineage>
        <taxon>Bacteria</taxon>
        <taxon>Pseudomonadati</taxon>
        <taxon>Pseudomonadota</taxon>
        <taxon>Alphaproteobacteria</taxon>
        <taxon>Hyphomicrobiales</taxon>
        <taxon>Hyphomicrobiaceae</taxon>
        <taxon>Methyloceanibacter</taxon>
    </lineage>
</organism>
<dbReference type="AlphaFoldDB" id="A0A1E3WBS6"/>
<dbReference type="EMBL" id="LPWD01000154">
    <property type="protein sequence ID" value="ODS03180.1"/>
    <property type="molecule type" value="Genomic_DNA"/>
</dbReference>
<feature type="region of interest" description="Disordered" evidence="1">
    <location>
        <begin position="119"/>
        <end position="148"/>
    </location>
</feature>
<comment type="caution">
    <text evidence="2">The sequence shown here is derived from an EMBL/GenBank/DDBJ whole genome shotgun (WGS) entry which is preliminary data.</text>
</comment>
<evidence type="ECO:0000256" key="1">
    <source>
        <dbReference type="SAM" id="MobiDB-lite"/>
    </source>
</evidence>
<keyword evidence="3" id="KW-1185">Reference proteome</keyword>
<feature type="compositionally biased region" description="Basic residues" evidence="1">
    <location>
        <begin position="134"/>
        <end position="148"/>
    </location>
</feature>
<proteinExistence type="predicted"/>
<dbReference type="OrthoDB" id="9784383at2"/>
<evidence type="ECO:0000313" key="2">
    <source>
        <dbReference type="EMBL" id="ODS03180.1"/>
    </source>
</evidence>
<evidence type="ECO:0000313" key="3">
    <source>
        <dbReference type="Proteomes" id="UP000095042"/>
    </source>
</evidence>
<reference evidence="2 3" key="1">
    <citation type="journal article" date="2016" name="Environ. Microbiol.">
        <title>New Methyloceanibacter diversity from North Sea sediments includes methanotroph containing solely the soluble methane monooxygenase.</title>
        <authorList>
            <person name="Vekeman B."/>
            <person name="Kerckhof F.M."/>
            <person name="Cremers G."/>
            <person name="de Vos P."/>
            <person name="Vandamme P."/>
            <person name="Boon N."/>
            <person name="Op den Camp H.J."/>
            <person name="Heylen K."/>
        </authorList>
    </citation>
    <scope>NUCLEOTIDE SEQUENCE [LARGE SCALE GENOMIC DNA]</scope>
    <source>
        <strain evidence="2 3">R-67177</strain>
    </source>
</reference>
<feature type="compositionally biased region" description="Basic and acidic residues" evidence="1">
    <location>
        <begin position="124"/>
        <end position="133"/>
    </location>
</feature>